<dbReference type="InterPro" id="IPR006048">
    <property type="entry name" value="A-amylase/branching_C"/>
</dbReference>
<dbReference type="GO" id="GO:0043169">
    <property type="term" value="F:cation binding"/>
    <property type="evidence" value="ECO:0007669"/>
    <property type="project" value="InterPro"/>
</dbReference>
<dbReference type="Gene3D" id="3.20.20.80">
    <property type="entry name" value="Glycosidases"/>
    <property type="match status" value="1"/>
</dbReference>
<evidence type="ECO:0000259" key="1">
    <source>
        <dbReference type="Pfam" id="PF02806"/>
    </source>
</evidence>
<dbReference type="PANTHER" id="PTHR43651:SF3">
    <property type="entry name" value="1,4-ALPHA-GLUCAN-BRANCHING ENZYME"/>
    <property type="match status" value="1"/>
</dbReference>
<protein>
    <recommendedName>
        <fullName evidence="1">Alpha-amylase/branching enzyme C-terminal all beta domain-containing protein</fullName>
    </recommendedName>
</protein>
<dbReference type="AlphaFoldDB" id="A0A644ZDS1"/>
<dbReference type="SUPFAM" id="SSF51011">
    <property type="entry name" value="Glycosyl hydrolase domain"/>
    <property type="match status" value="1"/>
</dbReference>
<dbReference type="Pfam" id="PF02806">
    <property type="entry name" value="Alpha-amylase_C"/>
    <property type="match status" value="1"/>
</dbReference>
<dbReference type="InterPro" id="IPR013780">
    <property type="entry name" value="Glyco_hydro_b"/>
</dbReference>
<comment type="caution">
    <text evidence="2">The sequence shown here is derived from an EMBL/GenBank/DDBJ whole genome shotgun (WGS) entry which is preliminary data.</text>
</comment>
<evidence type="ECO:0000313" key="2">
    <source>
        <dbReference type="EMBL" id="MPM39012.1"/>
    </source>
</evidence>
<dbReference type="FunFam" id="2.60.40.1180:FF:000050">
    <property type="entry name" value="1,4-alpha-glucan branching enzyme"/>
    <property type="match status" value="1"/>
</dbReference>
<dbReference type="GO" id="GO:0005975">
    <property type="term" value="P:carbohydrate metabolic process"/>
    <property type="evidence" value="ECO:0007669"/>
    <property type="project" value="InterPro"/>
</dbReference>
<dbReference type="EMBL" id="VSSQ01008492">
    <property type="protein sequence ID" value="MPM39012.1"/>
    <property type="molecule type" value="Genomic_DNA"/>
</dbReference>
<proteinExistence type="predicted"/>
<organism evidence="2">
    <name type="scientific">bioreactor metagenome</name>
    <dbReference type="NCBI Taxonomy" id="1076179"/>
    <lineage>
        <taxon>unclassified sequences</taxon>
        <taxon>metagenomes</taxon>
        <taxon>ecological metagenomes</taxon>
    </lineage>
</organism>
<accession>A0A644ZDS1</accession>
<dbReference type="PANTHER" id="PTHR43651">
    <property type="entry name" value="1,4-ALPHA-GLUCAN-BRANCHING ENZYME"/>
    <property type="match status" value="1"/>
</dbReference>
<dbReference type="Gene3D" id="2.60.40.1180">
    <property type="entry name" value="Golgi alpha-mannosidase II"/>
    <property type="match status" value="1"/>
</dbReference>
<dbReference type="GO" id="GO:0003844">
    <property type="term" value="F:1,4-alpha-glucan branching enzyme activity"/>
    <property type="evidence" value="ECO:0007669"/>
    <property type="project" value="TreeGrafter"/>
</dbReference>
<sequence length="160" mass="18639">MGNEFGHPEWIDFPREGNQWSLKYARRQWHLADDPGLFYHALGEFDRNFLTLLCRAALWDSEVRKLKIDDGDKILAFERGNLWFFFNFHPVNSYADYGVEVMPGRYRLELDSDAANFGGENRVAPGQIYFTAPVVAQGQLRHQVRLYLPTRTALVLKKED</sequence>
<dbReference type="GO" id="GO:0005737">
    <property type="term" value="C:cytoplasm"/>
    <property type="evidence" value="ECO:0007669"/>
    <property type="project" value="TreeGrafter"/>
</dbReference>
<reference evidence="2" key="1">
    <citation type="submission" date="2019-08" db="EMBL/GenBank/DDBJ databases">
        <authorList>
            <person name="Kucharzyk K."/>
            <person name="Murdoch R.W."/>
            <person name="Higgins S."/>
            <person name="Loffler F."/>
        </authorList>
    </citation>
    <scope>NUCLEOTIDE SEQUENCE</scope>
</reference>
<feature type="domain" description="Alpha-amylase/branching enzyme C-terminal all beta" evidence="1">
    <location>
        <begin position="69"/>
        <end position="158"/>
    </location>
</feature>
<name>A0A644ZDS1_9ZZZZ</name>
<gene>
    <name evidence="2" type="ORF">SDC9_85643</name>
</gene>